<gene>
    <name evidence="3" type="ORF">SAMN04490247_1072</name>
</gene>
<dbReference type="OrthoDB" id="9765625at2"/>
<organism evidence="3 4">
    <name type="scientific">Salimicrobium halophilum</name>
    <dbReference type="NCBI Taxonomy" id="86666"/>
    <lineage>
        <taxon>Bacteria</taxon>
        <taxon>Bacillati</taxon>
        <taxon>Bacillota</taxon>
        <taxon>Bacilli</taxon>
        <taxon>Bacillales</taxon>
        <taxon>Bacillaceae</taxon>
        <taxon>Salimicrobium</taxon>
    </lineage>
</organism>
<dbReference type="EMBL" id="FNEV01000002">
    <property type="protein sequence ID" value="SDJ17100.1"/>
    <property type="molecule type" value="Genomic_DNA"/>
</dbReference>
<evidence type="ECO:0000313" key="4">
    <source>
        <dbReference type="Proteomes" id="UP000199225"/>
    </source>
</evidence>
<dbReference type="Pfam" id="PF01969">
    <property type="entry name" value="Ni_insertion"/>
    <property type="match status" value="1"/>
</dbReference>
<sequence>MKTLYFDCFSGISGDMTIAALLDAGGDFHKLEAELAKLSFEDEYELGYTKVNKNGIMSGLFTVGLLSEQTNGTSNHDHEHSHDHHHGHHHEYNHHHHHGHSHGHAHGHHHHLSYKDIKTMIEDSQLAPTVKEKALKIFEIIGYAEGKIHGMALEDVHFHEVGAVDSIIDIVGAAILIEDLQVDRIVSSPVPTGSGHIHIDHGTYPVPAPATLECLKGVPLKESSLKAELTTPTGAGIIKALVDEFRTIPPMTVERIGYGAGTKTFEDHPNVLRVMIGDN</sequence>
<reference evidence="4" key="1">
    <citation type="submission" date="2016-10" db="EMBL/GenBank/DDBJ databases">
        <authorList>
            <person name="Varghese N."/>
            <person name="Submissions S."/>
        </authorList>
    </citation>
    <scope>NUCLEOTIDE SEQUENCE [LARGE SCALE GENOMIC DNA]</scope>
    <source>
        <strain evidence="4">DSM 4771</strain>
    </source>
</reference>
<dbReference type="AlphaFoldDB" id="A0A1G8RL57"/>
<evidence type="ECO:0000256" key="2">
    <source>
        <dbReference type="SAM" id="MobiDB-lite"/>
    </source>
</evidence>
<keyword evidence="1" id="KW-0533">Nickel</keyword>
<evidence type="ECO:0000313" key="3">
    <source>
        <dbReference type="EMBL" id="SDJ17100.1"/>
    </source>
</evidence>
<protein>
    <recommendedName>
        <fullName evidence="5">TIGR00299 family protein</fullName>
    </recommendedName>
</protein>
<name>A0A1G8RL57_9BACI</name>
<dbReference type="STRING" id="86666.SAMN04490247_1072"/>
<feature type="compositionally biased region" description="Basic residues" evidence="2">
    <location>
        <begin position="83"/>
        <end position="109"/>
    </location>
</feature>
<dbReference type="InterPro" id="IPR002822">
    <property type="entry name" value="Ni_insertion"/>
</dbReference>
<evidence type="ECO:0000256" key="1">
    <source>
        <dbReference type="ARBA" id="ARBA00022596"/>
    </source>
</evidence>
<dbReference type="Proteomes" id="UP000199225">
    <property type="component" value="Unassembled WGS sequence"/>
</dbReference>
<evidence type="ECO:0008006" key="5">
    <source>
        <dbReference type="Google" id="ProtNLM"/>
    </source>
</evidence>
<dbReference type="RefSeq" id="WP_093192784.1">
    <property type="nucleotide sequence ID" value="NZ_FNEV01000002.1"/>
</dbReference>
<proteinExistence type="predicted"/>
<feature type="region of interest" description="Disordered" evidence="2">
    <location>
        <begin position="68"/>
        <end position="109"/>
    </location>
</feature>
<keyword evidence="4" id="KW-1185">Reference proteome</keyword>
<accession>A0A1G8RL57</accession>
<dbReference type="PANTHER" id="PTHR36566:SF1">
    <property type="entry name" value="PYRIDINIUM-3,5-BISTHIOCARBOXYLIC ACID MONONUCLEOTIDE NICKEL INSERTION PROTEIN"/>
    <property type="match status" value="1"/>
</dbReference>
<dbReference type="PANTHER" id="PTHR36566">
    <property type="entry name" value="NICKEL INSERTION PROTEIN-RELATED"/>
    <property type="match status" value="1"/>
</dbReference>